<evidence type="ECO:0000313" key="3">
    <source>
        <dbReference type="EMBL" id="AGI71913.1"/>
    </source>
</evidence>
<dbReference type="eggNOG" id="COG1100">
    <property type="taxonomic scope" value="Bacteria"/>
</dbReference>
<evidence type="ECO:0000256" key="1">
    <source>
        <dbReference type="SAM" id="MobiDB-lite"/>
    </source>
</evidence>
<dbReference type="Pfam" id="PF10593">
    <property type="entry name" value="Z1"/>
    <property type="match status" value="1"/>
</dbReference>
<sequence>MRRRVQKSGELVTSDLIAEILDRVELLEPELFDDVNKEAVIDEMIRRSSHGIGKIATLKSGEDHEAWLTADRKQDWRYWRRYAEYMDEKLPWKAMEGLDESTDEILGNLEDPKRQGRWDRRGLVVGHVQSGKTGNYTGLICKAADAGYKIIIVLAGLHNNLRAQTQIRLDEGFLGYATLVNVDSLPAVGVGILDPSHEIKPNCATNRSDKGDFDKTTSRKLAVKPEERPWLFVIKKNKTVLERLLYWVENHAADIVNPETGRKVVGSLPLMVIDDESDHGSVDTGENAFDENGVSDPEHSPTTINRLIRELLNSFSRKAYIGYTATPFANIFIHEKGKTDREGEDLFPSAFITSLGAPTNYIGPGRVFGSSSSVPEDLPLTRTIDEQRFSEWMPAIHKNGWQPRIDGERKLPESLIEAVRSFVFACAVRKVRGQGQNHSSMLIHVSRFTSVQAEVVEQVDEHVRGMKRRYDRNIDLDTLDEVMRSDYLGRFRPEMERIRDEFTDVPQGRDVTWEEVRDTLPSVLADIQVREINGSAKDALDYAENEQTGLKVIAVGGNKLARGLTLEGLCTSFFLRTTKMYDTLMQMGRWFGYRDNYLDVCRLYTSDELIEWFGHIADAAEELRQEFDNMVAVGASPKDFGLKVKSHSILTVTSRTKMRNARPIDLTYAGDLLQTITFPLDKRHESNFEAGIAFVGSLGASRPLQQQYFVPDGQNWSGHLWRDVKPLKVIEFLRAYQTHPTSMRVVAPLIADFIAEMNKDGELTRWTVALAGSLEGKQYVIGSVEAGMLGRSGVGDQNNRHAIKSLISPRDQAIDLRQKQYEAALAHSIQTWSGDVDRNEGTKPPKEPTGPAIRHILGYGSPGSGVLPERERGLLTLYLLDPDKSKNPLLEGRQPVLAWSVVFPGSSSKRRVSNGAYMANAVLWGGLNDLD</sequence>
<dbReference type="HOGENOM" id="CLU_007800_1_0_5"/>
<feature type="region of interest" description="Disordered" evidence="1">
    <location>
        <begin position="276"/>
        <end position="301"/>
    </location>
</feature>
<keyword evidence="4" id="KW-1185">Reference proteome</keyword>
<protein>
    <recommendedName>
        <fullName evidence="2">Putative endonuclease Z1 domain-containing protein</fullName>
    </recommendedName>
</protein>
<feature type="domain" description="Putative endonuclease Z1" evidence="2">
    <location>
        <begin position="414"/>
        <end position="648"/>
    </location>
</feature>
<proteinExistence type="predicted"/>
<dbReference type="Proteomes" id="UP000004688">
    <property type="component" value="Chromosome"/>
</dbReference>
<dbReference type="KEGG" id="oar:OA238_c18020"/>
<organism evidence="3 4">
    <name type="scientific">Octadecabacter arcticus 238</name>
    <dbReference type="NCBI Taxonomy" id="391616"/>
    <lineage>
        <taxon>Bacteria</taxon>
        <taxon>Pseudomonadati</taxon>
        <taxon>Pseudomonadota</taxon>
        <taxon>Alphaproteobacteria</taxon>
        <taxon>Rhodobacterales</taxon>
        <taxon>Roseobacteraceae</taxon>
        <taxon>Octadecabacter</taxon>
    </lineage>
</organism>
<evidence type="ECO:0000259" key="2">
    <source>
        <dbReference type="Pfam" id="PF10593"/>
    </source>
</evidence>
<gene>
    <name evidence="3" type="ORF">OA238_c18020</name>
</gene>
<dbReference type="EMBL" id="CP003742">
    <property type="protein sequence ID" value="AGI71913.1"/>
    <property type="molecule type" value="Genomic_DNA"/>
</dbReference>
<dbReference type="InterPro" id="IPR018310">
    <property type="entry name" value="Put_endonuclease_Z1-dom"/>
</dbReference>
<name>M9RJF8_9RHOB</name>
<dbReference type="AlphaFoldDB" id="M9RJF8"/>
<reference evidence="3 4" key="1">
    <citation type="journal article" date="2013" name="PLoS ONE">
        <title>Poles Apart: Arctic and Antarctic Octadecabacter strains Share High Genome Plasticity and a New Type of Xanthorhodopsin.</title>
        <authorList>
            <person name="Vollmers J."/>
            <person name="Voget S."/>
            <person name="Dietrich S."/>
            <person name="Gollnow K."/>
            <person name="Smits M."/>
            <person name="Meyer K."/>
            <person name="Brinkhoff T."/>
            <person name="Simon M."/>
            <person name="Daniel R."/>
        </authorList>
    </citation>
    <scope>NUCLEOTIDE SEQUENCE [LARGE SCALE GENOMIC DNA]</scope>
    <source>
        <strain evidence="3 4">238</strain>
    </source>
</reference>
<accession>M9RJF8</accession>
<dbReference type="STRING" id="391616.OA238_c18020"/>
<evidence type="ECO:0000313" key="4">
    <source>
        <dbReference type="Proteomes" id="UP000004688"/>
    </source>
</evidence>